<accession>A0ABP7ZAD2</accession>
<dbReference type="PROSITE" id="PS51257">
    <property type="entry name" value="PROKAR_LIPOPROTEIN"/>
    <property type="match status" value="1"/>
</dbReference>
<feature type="compositionally biased region" description="Low complexity" evidence="1">
    <location>
        <begin position="45"/>
        <end position="61"/>
    </location>
</feature>
<dbReference type="InterPro" id="IPR008979">
    <property type="entry name" value="Galactose-bd-like_sf"/>
</dbReference>
<evidence type="ECO:0000256" key="1">
    <source>
        <dbReference type="SAM" id="MobiDB-lite"/>
    </source>
</evidence>
<dbReference type="InterPro" id="IPR013222">
    <property type="entry name" value="Glyco_hyd_98_carb-bd"/>
</dbReference>
<feature type="chain" id="PRO_5047124549" description="Glycosyl hydrolase family 98 putative carbohydrate-binding module domain-containing protein" evidence="2">
    <location>
        <begin position="25"/>
        <end position="238"/>
    </location>
</feature>
<dbReference type="SMART" id="SM00776">
    <property type="entry name" value="NPCBM"/>
    <property type="match status" value="1"/>
</dbReference>
<protein>
    <recommendedName>
        <fullName evidence="3">Glycosyl hydrolase family 98 putative carbohydrate-binding module domain-containing protein</fullName>
    </recommendedName>
</protein>
<proteinExistence type="predicted"/>
<evidence type="ECO:0000313" key="5">
    <source>
        <dbReference type="Proteomes" id="UP001501845"/>
    </source>
</evidence>
<feature type="domain" description="Glycosyl hydrolase family 98 putative carbohydrate-binding module" evidence="3">
    <location>
        <begin position="102"/>
        <end position="238"/>
    </location>
</feature>
<comment type="caution">
    <text evidence="4">The sequence shown here is derived from an EMBL/GenBank/DDBJ whole genome shotgun (WGS) entry which is preliminary data.</text>
</comment>
<keyword evidence="5" id="KW-1185">Reference proteome</keyword>
<keyword evidence="2" id="KW-0732">Signal</keyword>
<organism evidence="4 5">
    <name type="scientific">Streptomyces tunisiensis</name>
    <dbReference type="NCBI Taxonomy" id="948699"/>
    <lineage>
        <taxon>Bacteria</taxon>
        <taxon>Bacillati</taxon>
        <taxon>Actinomycetota</taxon>
        <taxon>Actinomycetes</taxon>
        <taxon>Kitasatosporales</taxon>
        <taxon>Streptomycetaceae</taxon>
        <taxon>Streptomyces</taxon>
    </lineage>
</organism>
<dbReference type="InterPro" id="IPR038637">
    <property type="entry name" value="NPCBM_sf"/>
</dbReference>
<dbReference type="Proteomes" id="UP001501845">
    <property type="component" value="Unassembled WGS sequence"/>
</dbReference>
<evidence type="ECO:0000259" key="3">
    <source>
        <dbReference type="SMART" id="SM00776"/>
    </source>
</evidence>
<dbReference type="RefSeq" id="WP_346158315.1">
    <property type="nucleotide sequence ID" value="NZ_BAABBU010000037.1"/>
</dbReference>
<feature type="region of interest" description="Disordered" evidence="1">
    <location>
        <begin position="37"/>
        <end position="105"/>
    </location>
</feature>
<reference evidence="5" key="1">
    <citation type="journal article" date="2019" name="Int. J. Syst. Evol. Microbiol.">
        <title>The Global Catalogue of Microorganisms (GCM) 10K type strain sequencing project: providing services to taxonomists for standard genome sequencing and annotation.</title>
        <authorList>
            <consortium name="The Broad Institute Genomics Platform"/>
            <consortium name="The Broad Institute Genome Sequencing Center for Infectious Disease"/>
            <person name="Wu L."/>
            <person name="Ma J."/>
        </authorList>
    </citation>
    <scope>NUCLEOTIDE SEQUENCE [LARGE SCALE GENOMIC DNA]</scope>
    <source>
        <strain evidence="5">JCM 17589</strain>
    </source>
</reference>
<feature type="signal peptide" evidence="2">
    <location>
        <begin position="1"/>
        <end position="24"/>
    </location>
</feature>
<dbReference type="EMBL" id="BAABBU010000037">
    <property type="protein sequence ID" value="GAA4151587.1"/>
    <property type="molecule type" value="Genomic_DNA"/>
</dbReference>
<name>A0ABP7ZAD2_9ACTN</name>
<sequence length="238" mass="24937">MRRGAAAALFAALALMLSGASGCAKDINCREQAICGDENDNNQLSTDAAEDSSPADPSGSPEPSPAEEEQATETPPDEDAGGNGTEDGEESPFQEGDKPQQGPRTVYLSDMRPIESSAGEGTTNIAGTTYPSSVWKDFGPGRNLSSVHVVYGLNGEWTTFTADAGPDSDSRSDAVVDFEVYLDDRKLGETHRATLTEPAHIEENVTGGIQLRLVAKYVSGSTSGSYAGQAAWGSARLE</sequence>
<evidence type="ECO:0000313" key="4">
    <source>
        <dbReference type="EMBL" id="GAA4151587.1"/>
    </source>
</evidence>
<feature type="compositionally biased region" description="Acidic residues" evidence="1">
    <location>
        <begin position="65"/>
        <end position="92"/>
    </location>
</feature>
<gene>
    <name evidence="4" type="ORF">GCM10022285_63030</name>
</gene>
<dbReference type="Gene3D" id="2.60.120.1060">
    <property type="entry name" value="NPCBM/NEW2 domain"/>
    <property type="match status" value="1"/>
</dbReference>
<dbReference type="Pfam" id="PF08305">
    <property type="entry name" value="NPCBM"/>
    <property type="match status" value="1"/>
</dbReference>
<evidence type="ECO:0000256" key="2">
    <source>
        <dbReference type="SAM" id="SignalP"/>
    </source>
</evidence>
<dbReference type="SUPFAM" id="SSF49785">
    <property type="entry name" value="Galactose-binding domain-like"/>
    <property type="match status" value="1"/>
</dbReference>